<feature type="domain" description="Tyrosinase copper-binding" evidence="5">
    <location>
        <begin position="453"/>
        <end position="464"/>
    </location>
</feature>
<dbReference type="GeneID" id="20091717"/>
<name>A0A024T961_9STRA</name>
<dbReference type="InterPro" id="IPR050316">
    <property type="entry name" value="Tyrosinase/Hemocyanin"/>
</dbReference>
<dbReference type="GO" id="GO:0046872">
    <property type="term" value="F:metal ion binding"/>
    <property type="evidence" value="ECO:0007669"/>
    <property type="project" value="UniProtKB-KW"/>
</dbReference>
<feature type="signal peptide" evidence="4">
    <location>
        <begin position="1"/>
        <end position="17"/>
    </location>
</feature>
<reference evidence="6" key="1">
    <citation type="submission" date="2013-12" db="EMBL/GenBank/DDBJ databases">
        <title>The Genome Sequence of Aphanomyces invadans NJM9701.</title>
        <authorList>
            <consortium name="The Broad Institute Genomics Platform"/>
            <person name="Russ C."/>
            <person name="Tyler B."/>
            <person name="van West P."/>
            <person name="Dieguez-Uribeondo J."/>
            <person name="Young S.K."/>
            <person name="Zeng Q."/>
            <person name="Gargeya S."/>
            <person name="Fitzgerald M."/>
            <person name="Abouelleil A."/>
            <person name="Alvarado L."/>
            <person name="Chapman S.B."/>
            <person name="Gainer-Dewar J."/>
            <person name="Goldberg J."/>
            <person name="Griggs A."/>
            <person name="Gujja S."/>
            <person name="Hansen M."/>
            <person name="Howarth C."/>
            <person name="Imamovic A."/>
            <person name="Ireland A."/>
            <person name="Larimer J."/>
            <person name="McCowan C."/>
            <person name="Murphy C."/>
            <person name="Pearson M."/>
            <person name="Poon T.W."/>
            <person name="Priest M."/>
            <person name="Roberts A."/>
            <person name="Saif S."/>
            <person name="Shea T."/>
            <person name="Sykes S."/>
            <person name="Wortman J."/>
            <person name="Nusbaum C."/>
            <person name="Birren B."/>
        </authorList>
    </citation>
    <scope>NUCLEOTIDE SEQUENCE [LARGE SCALE GENOMIC DNA]</scope>
    <source>
        <strain evidence="6">NJM9701</strain>
    </source>
</reference>
<keyword evidence="4" id="KW-0732">Signal</keyword>
<dbReference type="Pfam" id="PF00264">
    <property type="entry name" value="Tyrosinase"/>
    <property type="match status" value="1"/>
</dbReference>
<dbReference type="SUPFAM" id="SSF48056">
    <property type="entry name" value="Di-copper centre-containing domain"/>
    <property type="match status" value="1"/>
</dbReference>
<dbReference type="PANTHER" id="PTHR11474:SF126">
    <property type="entry name" value="TYROSINASE-LIKE PROTEIN TYR-1-RELATED"/>
    <property type="match status" value="1"/>
</dbReference>
<dbReference type="Gene3D" id="2.80.10.50">
    <property type="match status" value="1"/>
</dbReference>
<feature type="region of interest" description="Disordered" evidence="3">
    <location>
        <begin position="202"/>
        <end position="226"/>
    </location>
</feature>
<proteinExistence type="predicted"/>
<keyword evidence="1" id="KW-0479">Metal-binding</keyword>
<protein>
    <recommendedName>
        <fullName evidence="5">Tyrosinase copper-binding domain-containing protein</fullName>
    </recommendedName>
</protein>
<dbReference type="PRINTS" id="PR00092">
    <property type="entry name" value="TYROSINASE"/>
</dbReference>
<dbReference type="OrthoDB" id="6132182at2759"/>
<evidence type="ECO:0000256" key="3">
    <source>
        <dbReference type="SAM" id="MobiDB-lite"/>
    </source>
</evidence>
<gene>
    <name evidence="6" type="ORF">H310_14667</name>
</gene>
<organism evidence="6">
    <name type="scientific">Aphanomyces invadans</name>
    <dbReference type="NCBI Taxonomy" id="157072"/>
    <lineage>
        <taxon>Eukaryota</taxon>
        <taxon>Sar</taxon>
        <taxon>Stramenopiles</taxon>
        <taxon>Oomycota</taxon>
        <taxon>Saprolegniomycetes</taxon>
        <taxon>Saprolegniales</taxon>
        <taxon>Verrucalvaceae</taxon>
        <taxon>Aphanomyces</taxon>
    </lineage>
</organism>
<dbReference type="SUPFAM" id="SSF50405">
    <property type="entry name" value="Actin-crosslinking proteins"/>
    <property type="match status" value="1"/>
</dbReference>
<accession>A0A024T961</accession>
<evidence type="ECO:0000256" key="4">
    <source>
        <dbReference type="SAM" id="SignalP"/>
    </source>
</evidence>
<feature type="compositionally biased region" description="Pro residues" evidence="3">
    <location>
        <begin position="211"/>
        <end position="226"/>
    </location>
</feature>
<sequence length="705" mass="77840">MLVPIGWLALLSLVASGAKPWWTSPELLEASNAAAQADPSPARCCFNDGDLISLRSGPNSFIGRCKDCVSPGAYPDMAVMHMADSKDASWPQWRVFNTCDGKIVLQADTGKFLGSSNNSAPSGTTNPNQVFVHVDDWHTSPWAKWECVDAGNGKIGLQADSGRYLASCNSCMPGASPNSVLVHATSVSEAYAQWTVVSSNPKAGKCTSTAPTPPPPTTTCTPSPSPPCPRRVRKAWTALTVNEKTLFQNALGQAMLRGFHHKFIEIHMDTDSGHEAHDCLFFLWHRRYLLAYENMLRSLGDEYRCITLPYWDVGTLSTKFATGACQYFPDCNPLLSDMGGLETGTDLGLGTYAVADKSFNAATCIRSQHPVTRNFCQSWTAYANKTCLRCIPRNKWAKALPPPDVYIENVYNQLFSSAPYDFTKVTKGVQYRYHNAIHGALSSTMGTFAAPGDPIFYIHHATVDALHSIYYKCVVPPNVDAKHSTVWPNPANWRPSSFSTSCSKGKRSDGTYIEYQPTDRMTMKLVGCNGGYVDVQDPSSVLKPFFDAIGRQTYAEFNNIQDLGANNSYSYDFGTSSLGVLATQCDKYGRPTASTLLESTASATEDPVDSREDQFVREMFLYCKSKNVPDDQIMERINWMQCVFHNECKQGVFDYTTEFQSSFGIQGPPYCYTTISRLANRTISIGVPGWEQVYSKHYTCQSTVT</sequence>
<feature type="chain" id="PRO_5001534553" description="Tyrosinase copper-binding domain-containing protein" evidence="4">
    <location>
        <begin position="18"/>
        <end position="705"/>
    </location>
</feature>
<dbReference type="PANTHER" id="PTHR11474">
    <property type="entry name" value="TYROSINASE FAMILY MEMBER"/>
    <property type="match status" value="1"/>
</dbReference>
<dbReference type="InterPro" id="IPR008922">
    <property type="entry name" value="Di-copper_centre_dom_sf"/>
</dbReference>
<dbReference type="GO" id="GO:0016491">
    <property type="term" value="F:oxidoreductase activity"/>
    <property type="evidence" value="ECO:0007669"/>
    <property type="project" value="InterPro"/>
</dbReference>
<evidence type="ECO:0000259" key="5">
    <source>
        <dbReference type="PROSITE" id="PS00498"/>
    </source>
</evidence>
<dbReference type="InterPro" id="IPR002227">
    <property type="entry name" value="Tyrosinase_Cu-bd"/>
</dbReference>
<dbReference type="InterPro" id="IPR008999">
    <property type="entry name" value="Actin-crosslinking"/>
</dbReference>
<evidence type="ECO:0000313" key="6">
    <source>
        <dbReference type="EMBL" id="ETV90573.1"/>
    </source>
</evidence>
<dbReference type="RefSeq" id="XP_008880787.1">
    <property type="nucleotide sequence ID" value="XM_008882565.1"/>
</dbReference>
<dbReference type="CDD" id="cd00257">
    <property type="entry name" value="beta-trefoil_FSCN-like"/>
    <property type="match status" value="1"/>
</dbReference>
<keyword evidence="2" id="KW-0186">Copper</keyword>
<evidence type="ECO:0000256" key="1">
    <source>
        <dbReference type="ARBA" id="ARBA00022723"/>
    </source>
</evidence>
<dbReference type="Gene3D" id="1.10.1280.10">
    <property type="entry name" value="Di-copper center containing domain from catechol oxidase"/>
    <property type="match status" value="1"/>
</dbReference>
<dbReference type="AlphaFoldDB" id="A0A024T961"/>
<dbReference type="EMBL" id="KI914031">
    <property type="protein sequence ID" value="ETV90573.1"/>
    <property type="molecule type" value="Genomic_DNA"/>
</dbReference>
<dbReference type="PROSITE" id="PS00498">
    <property type="entry name" value="TYROSINASE_2"/>
    <property type="match status" value="1"/>
</dbReference>
<dbReference type="VEuPathDB" id="FungiDB:H310_14667"/>
<evidence type="ECO:0000256" key="2">
    <source>
        <dbReference type="ARBA" id="ARBA00023008"/>
    </source>
</evidence>